<dbReference type="Gene3D" id="2.60.120.290">
    <property type="entry name" value="Spermadhesin, CUB domain"/>
    <property type="match status" value="1"/>
</dbReference>
<dbReference type="OrthoDB" id="9971251at2759"/>
<dbReference type="SUPFAM" id="SSF49854">
    <property type="entry name" value="Spermadhesin, CUB domain"/>
    <property type="match status" value="1"/>
</dbReference>
<proteinExistence type="predicted"/>
<dbReference type="STRING" id="53468.A0A0R3U2L8"/>
<name>A0A0R3U2L8_MESCO</name>
<organism evidence="5 6">
    <name type="scientific">Mesocestoides corti</name>
    <name type="common">Flatworm</name>
    <dbReference type="NCBI Taxonomy" id="53468"/>
    <lineage>
        <taxon>Eukaryota</taxon>
        <taxon>Metazoa</taxon>
        <taxon>Spiralia</taxon>
        <taxon>Lophotrochozoa</taxon>
        <taxon>Platyhelminthes</taxon>
        <taxon>Cestoda</taxon>
        <taxon>Eucestoda</taxon>
        <taxon>Cyclophyllidea</taxon>
        <taxon>Mesocestoididae</taxon>
        <taxon>Mesocestoides</taxon>
    </lineage>
</organism>
<dbReference type="PANTHER" id="PTHR24251:SF28">
    <property type="entry name" value="NEUROPILIN AND TOLLOID-LIKE, ISOFORM B"/>
    <property type="match status" value="1"/>
</dbReference>
<protein>
    <recommendedName>
        <fullName evidence="4">CUB domain-containing protein</fullName>
    </recommendedName>
</protein>
<evidence type="ECO:0000313" key="6">
    <source>
        <dbReference type="Proteomes" id="UP000267029"/>
    </source>
</evidence>
<evidence type="ECO:0000256" key="1">
    <source>
        <dbReference type="ARBA" id="ARBA00022737"/>
    </source>
</evidence>
<dbReference type="SMART" id="SM00042">
    <property type="entry name" value="CUB"/>
    <property type="match status" value="1"/>
</dbReference>
<gene>
    <name evidence="5" type="ORF">MCOS_LOCUS729</name>
</gene>
<dbReference type="AlphaFoldDB" id="A0A0R3U2L8"/>
<evidence type="ECO:0000313" key="5">
    <source>
        <dbReference type="EMBL" id="VDD74726.1"/>
    </source>
</evidence>
<keyword evidence="2" id="KW-1015">Disulfide bond</keyword>
<dbReference type="InterPro" id="IPR035914">
    <property type="entry name" value="Sperma_CUB_dom_sf"/>
</dbReference>
<dbReference type="Proteomes" id="UP000267029">
    <property type="component" value="Unassembled WGS sequence"/>
</dbReference>
<dbReference type="CDD" id="cd00041">
    <property type="entry name" value="CUB"/>
    <property type="match status" value="1"/>
</dbReference>
<dbReference type="EMBL" id="UXSR01000070">
    <property type="protein sequence ID" value="VDD74726.1"/>
    <property type="molecule type" value="Genomic_DNA"/>
</dbReference>
<dbReference type="InterPro" id="IPR000859">
    <property type="entry name" value="CUB_dom"/>
</dbReference>
<dbReference type="PANTHER" id="PTHR24251">
    <property type="entry name" value="OVOCHYMASE-RELATED"/>
    <property type="match status" value="1"/>
</dbReference>
<dbReference type="PROSITE" id="PS01180">
    <property type="entry name" value="CUB"/>
    <property type="match status" value="1"/>
</dbReference>
<keyword evidence="6" id="KW-1185">Reference proteome</keyword>
<evidence type="ECO:0000259" key="4">
    <source>
        <dbReference type="PROSITE" id="PS01180"/>
    </source>
</evidence>
<comment type="caution">
    <text evidence="3">Lacks conserved residue(s) required for the propagation of feature annotation.</text>
</comment>
<dbReference type="Pfam" id="PF00431">
    <property type="entry name" value="CUB"/>
    <property type="match status" value="1"/>
</dbReference>
<keyword evidence="1" id="KW-0677">Repeat</keyword>
<evidence type="ECO:0000256" key="3">
    <source>
        <dbReference type="PROSITE-ProRule" id="PRU00059"/>
    </source>
</evidence>
<evidence type="ECO:0000256" key="2">
    <source>
        <dbReference type="ARBA" id="ARBA00023157"/>
    </source>
</evidence>
<reference evidence="5 6" key="1">
    <citation type="submission" date="2018-10" db="EMBL/GenBank/DDBJ databases">
        <authorList>
            <consortium name="Pathogen Informatics"/>
        </authorList>
    </citation>
    <scope>NUCLEOTIDE SEQUENCE [LARGE SCALE GENOMIC DNA]</scope>
</reference>
<accession>A0A0R3U2L8</accession>
<feature type="domain" description="CUB" evidence="4">
    <location>
        <begin position="1"/>
        <end position="104"/>
    </location>
</feature>
<sequence length="156" mass="18030">MHLQHSGQAPYRYFETPLAPSDEHRIYLQILHPFALEPDSLCAMDFLEVRDGAYGFSPLIGRFCSRFPPPEKKEISSSGQFLWLRFRSDSTIPHGGFRAIYHFEKLSKLNRLQVFKKATKILMLVRPQLGQCDSVWISPFQITVYNEALWGINLLA</sequence>